<feature type="non-terminal residue" evidence="2">
    <location>
        <position position="67"/>
    </location>
</feature>
<comment type="caution">
    <text evidence="2">The sequence shown here is derived from an EMBL/GenBank/DDBJ whole genome shotgun (WGS) entry which is preliminary data.</text>
</comment>
<evidence type="ECO:0000313" key="3">
    <source>
        <dbReference type="Proteomes" id="UP001233999"/>
    </source>
</evidence>
<keyword evidence="1" id="KW-0812">Transmembrane</keyword>
<keyword evidence="1" id="KW-1133">Transmembrane helix</keyword>
<gene>
    <name evidence="2" type="ORF">L9F63_004623</name>
</gene>
<dbReference type="AlphaFoldDB" id="A0AAD7ZG55"/>
<protein>
    <submittedName>
        <fullName evidence="2">Uncharacterized protein</fullName>
    </submittedName>
</protein>
<dbReference type="EMBL" id="JASPKZ010008379">
    <property type="protein sequence ID" value="KAJ9579697.1"/>
    <property type="molecule type" value="Genomic_DNA"/>
</dbReference>
<organism evidence="2 3">
    <name type="scientific">Diploptera punctata</name>
    <name type="common">Pacific beetle cockroach</name>
    <dbReference type="NCBI Taxonomy" id="6984"/>
    <lineage>
        <taxon>Eukaryota</taxon>
        <taxon>Metazoa</taxon>
        <taxon>Ecdysozoa</taxon>
        <taxon>Arthropoda</taxon>
        <taxon>Hexapoda</taxon>
        <taxon>Insecta</taxon>
        <taxon>Pterygota</taxon>
        <taxon>Neoptera</taxon>
        <taxon>Polyneoptera</taxon>
        <taxon>Dictyoptera</taxon>
        <taxon>Blattodea</taxon>
        <taxon>Blaberoidea</taxon>
        <taxon>Blaberidae</taxon>
        <taxon>Diplopterinae</taxon>
        <taxon>Diploptera</taxon>
    </lineage>
</organism>
<dbReference type="Proteomes" id="UP001233999">
    <property type="component" value="Unassembled WGS sequence"/>
</dbReference>
<feature type="non-terminal residue" evidence="2">
    <location>
        <position position="1"/>
    </location>
</feature>
<reference evidence="2" key="1">
    <citation type="journal article" date="2023" name="IScience">
        <title>Live-bearing cockroach genome reveals convergent evolutionary mechanisms linked to viviparity in insects and beyond.</title>
        <authorList>
            <person name="Fouks B."/>
            <person name="Harrison M.C."/>
            <person name="Mikhailova A.A."/>
            <person name="Marchal E."/>
            <person name="English S."/>
            <person name="Carruthers M."/>
            <person name="Jennings E.C."/>
            <person name="Chiamaka E.L."/>
            <person name="Frigard R.A."/>
            <person name="Pippel M."/>
            <person name="Attardo G.M."/>
            <person name="Benoit J.B."/>
            <person name="Bornberg-Bauer E."/>
            <person name="Tobe S.S."/>
        </authorList>
    </citation>
    <scope>NUCLEOTIDE SEQUENCE</scope>
    <source>
        <strain evidence="2">Stay&amp;Tobe</strain>
    </source>
</reference>
<keyword evidence="1" id="KW-0472">Membrane</keyword>
<feature type="transmembrane region" description="Helical" evidence="1">
    <location>
        <begin position="30"/>
        <end position="48"/>
    </location>
</feature>
<accession>A0AAD7ZG55</accession>
<name>A0AAD7ZG55_DIPPU</name>
<reference evidence="2" key="2">
    <citation type="submission" date="2023-05" db="EMBL/GenBank/DDBJ databases">
        <authorList>
            <person name="Fouks B."/>
        </authorList>
    </citation>
    <scope>NUCLEOTIDE SEQUENCE</scope>
    <source>
        <strain evidence="2">Stay&amp;Tobe</strain>
        <tissue evidence="2">Testes</tissue>
    </source>
</reference>
<keyword evidence="3" id="KW-1185">Reference proteome</keyword>
<sequence>HCSGLQKLLDEVSLIRKSGHHSTKNINHDIIPILCRVLLIYPMFLWLVSKVFHPKNSYQFRDQTLET</sequence>
<evidence type="ECO:0000256" key="1">
    <source>
        <dbReference type="SAM" id="Phobius"/>
    </source>
</evidence>
<evidence type="ECO:0000313" key="2">
    <source>
        <dbReference type="EMBL" id="KAJ9579697.1"/>
    </source>
</evidence>
<proteinExistence type="predicted"/>